<evidence type="ECO:0000256" key="5">
    <source>
        <dbReference type="ARBA" id="ARBA00022842"/>
    </source>
</evidence>
<dbReference type="AlphaFoldDB" id="A0A380TG49"/>
<dbReference type="InterPro" id="IPR051619">
    <property type="entry name" value="TypeII_TA_RNase_PINc/VapC"/>
</dbReference>
<organism evidence="7">
    <name type="scientific">metagenome</name>
    <dbReference type="NCBI Taxonomy" id="256318"/>
    <lineage>
        <taxon>unclassified sequences</taxon>
        <taxon>metagenomes</taxon>
    </lineage>
</organism>
<reference evidence="7" key="1">
    <citation type="submission" date="2018-07" db="EMBL/GenBank/DDBJ databases">
        <authorList>
            <person name="Quirk P.G."/>
            <person name="Krulwich T.A."/>
        </authorList>
    </citation>
    <scope>NUCLEOTIDE SEQUENCE</scope>
</reference>
<evidence type="ECO:0000259" key="6">
    <source>
        <dbReference type="Pfam" id="PF01850"/>
    </source>
</evidence>
<dbReference type="GO" id="GO:0004540">
    <property type="term" value="F:RNA nuclease activity"/>
    <property type="evidence" value="ECO:0007669"/>
    <property type="project" value="InterPro"/>
</dbReference>
<evidence type="ECO:0000256" key="2">
    <source>
        <dbReference type="ARBA" id="ARBA00022722"/>
    </source>
</evidence>
<dbReference type="GO" id="GO:0046872">
    <property type="term" value="F:metal ion binding"/>
    <property type="evidence" value="ECO:0007669"/>
    <property type="project" value="UniProtKB-KW"/>
</dbReference>
<keyword evidence="1" id="KW-1277">Toxin-antitoxin system</keyword>
<sequence length="138" mass="14942">MSGLVLDCSVAVSWCFEDEATPETDAILERVRDEGAIVPALWHLELGNVLIQAERRGRLAAADTTQRLELISALPISADDDSPDRALRVVLTLARAQGLTTYDAAYLELAMRKGLPLASKDKALLEAAERCGVARLPD</sequence>
<dbReference type="EC" id="3.1.-.-" evidence="7"/>
<keyword evidence="5" id="KW-0460">Magnesium</keyword>
<accession>A0A380TG49</accession>
<dbReference type="InterPro" id="IPR022907">
    <property type="entry name" value="VapC_family"/>
</dbReference>
<evidence type="ECO:0000256" key="1">
    <source>
        <dbReference type="ARBA" id="ARBA00022649"/>
    </source>
</evidence>
<evidence type="ECO:0000313" key="7">
    <source>
        <dbReference type="EMBL" id="SUS07452.1"/>
    </source>
</evidence>
<dbReference type="Pfam" id="PF01850">
    <property type="entry name" value="PIN"/>
    <property type="match status" value="1"/>
</dbReference>
<dbReference type="InterPro" id="IPR029060">
    <property type="entry name" value="PIN-like_dom_sf"/>
</dbReference>
<dbReference type="InterPro" id="IPR044153">
    <property type="entry name" value="PIN_Pae0151-like"/>
</dbReference>
<feature type="domain" description="PIN" evidence="6">
    <location>
        <begin position="5"/>
        <end position="128"/>
    </location>
</feature>
<dbReference type="CDD" id="cd09873">
    <property type="entry name" value="PIN_Pae0151-like"/>
    <property type="match status" value="1"/>
</dbReference>
<proteinExistence type="inferred from homology"/>
<dbReference type="HAMAP" id="MF_00265">
    <property type="entry name" value="VapC_Nob1"/>
    <property type="match status" value="1"/>
</dbReference>
<dbReference type="InterPro" id="IPR002716">
    <property type="entry name" value="PIN_dom"/>
</dbReference>
<dbReference type="PANTHER" id="PTHR35901:SF1">
    <property type="entry name" value="EXONUCLEASE VAPC9"/>
    <property type="match status" value="1"/>
</dbReference>
<keyword evidence="4 7" id="KW-0378">Hydrolase</keyword>
<keyword evidence="2" id="KW-0540">Nuclease</keyword>
<name>A0A380TG49_9ZZZZ</name>
<gene>
    <name evidence="7" type="primary">vapC</name>
    <name evidence="7" type="ORF">DF3PB_440009</name>
</gene>
<dbReference type="GO" id="GO:0016787">
    <property type="term" value="F:hydrolase activity"/>
    <property type="evidence" value="ECO:0007669"/>
    <property type="project" value="UniProtKB-KW"/>
</dbReference>
<evidence type="ECO:0000256" key="4">
    <source>
        <dbReference type="ARBA" id="ARBA00022801"/>
    </source>
</evidence>
<dbReference type="EMBL" id="UIDG01000379">
    <property type="protein sequence ID" value="SUS07452.1"/>
    <property type="molecule type" value="Genomic_DNA"/>
</dbReference>
<evidence type="ECO:0000256" key="3">
    <source>
        <dbReference type="ARBA" id="ARBA00022723"/>
    </source>
</evidence>
<dbReference type="SUPFAM" id="SSF88723">
    <property type="entry name" value="PIN domain-like"/>
    <property type="match status" value="1"/>
</dbReference>
<keyword evidence="3" id="KW-0479">Metal-binding</keyword>
<protein>
    <submittedName>
        <fullName evidence="7">Ribonuclease VapC</fullName>
        <ecNumber evidence="7">3.1.-.-</ecNumber>
    </submittedName>
</protein>
<dbReference type="PANTHER" id="PTHR35901">
    <property type="entry name" value="RIBONUCLEASE VAPC3"/>
    <property type="match status" value="1"/>
</dbReference>
<dbReference type="Gene3D" id="3.40.50.1010">
    <property type="entry name" value="5'-nuclease"/>
    <property type="match status" value="1"/>
</dbReference>